<evidence type="ECO:0000313" key="2">
    <source>
        <dbReference type="EMBL" id="CAE8587660.1"/>
    </source>
</evidence>
<gene>
    <name evidence="2" type="ORF">PGLA1383_LOCUS6493</name>
</gene>
<evidence type="ECO:0000256" key="1">
    <source>
        <dbReference type="SAM" id="MobiDB-lite"/>
    </source>
</evidence>
<sequence length="282" mass="29914">MTILPSIFSTPTLGQGHVYHTSSMPPRNRSAVHLRGWATPDFSNRTGKPNNETRTRTEWLGQGHAKLAGEIRNIHVLGIIGSRLVVSFQGQGRVRVFLNNEHSLELLEDPSGRSSARFGKYVNNCKSLRFAEFLPPSLPTKVLAMGNTAPSSDQLGPTLSPVHEARVLAKVAVSGHVTDQQKFQSCTGAPSLPGHLPRGHEAPPMNTMSLPSSTTLPGSVILPKDIASAPGSLMLPGSASTGAPGSTMLPGSASTAPSHTFTKSVALSASQRTYLIEDPSCR</sequence>
<accession>A0A813DMD7</accession>
<evidence type="ECO:0000313" key="3">
    <source>
        <dbReference type="Proteomes" id="UP000654075"/>
    </source>
</evidence>
<keyword evidence="3" id="KW-1185">Reference proteome</keyword>
<feature type="region of interest" description="Disordered" evidence="1">
    <location>
        <begin position="233"/>
        <end position="258"/>
    </location>
</feature>
<comment type="caution">
    <text evidence="2">The sequence shown here is derived from an EMBL/GenBank/DDBJ whole genome shotgun (WGS) entry which is preliminary data.</text>
</comment>
<dbReference type="AlphaFoldDB" id="A0A813DMD7"/>
<name>A0A813DMD7_POLGL</name>
<proteinExistence type="predicted"/>
<dbReference type="OrthoDB" id="10311433at2759"/>
<feature type="region of interest" description="Disordered" evidence="1">
    <location>
        <begin position="182"/>
        <end position="203"/>
    </location>
</feature>
<organism evidence="2 3">
    <name type="scientific">Polarella glacialis</name>
    <name type="common">Dinoflagellate</name>
    <dbReference type="NCBI Taxonomy" id="89957"/>
    <lineage>
        <taxon>Eukaryota</taxon>
        <taxon>Sar</taxon>
        <taxon>Alveolata</taxon>
        <taxon>Dinophyceae</taxon>
        <taxon>Suessiales</taxon>
        <taxon>Suessiaceae</taxon>
        <taxon>Polarella</taxon>
    </lineage>
</organism>
<reference evidence="2" key="1">
    <citation type="submission" date="2021-02" db="EMBL/GenBank/DDBJ databases">
        <authorList>
            <person name="Dougan E. K."/>
            <person name="Rhodes N."/>
            <person name="Thang M."/>
            <person name="Chan C."/>
        </authorList>
    </citation>
    <scope>NUCLEOTIDE SEQUENCE</scope>
</reference>
<dbReference type="EMBL" id="CAJNNV010002703">
    <property type="protein sequence ID" value="CAE8587660.1"/>
    <property type="molecule type" value="Genomic_DNA"/>
</dbReference>
<dbReference type="Proteomes" id="UP000654075">
    <property type="component" value="Unassembled WGS sequence"/>
</dbReference>
<protein>
    <submittedName>
        <fullName evidence="2">Uncharacterized protein</fullName>
    </submittedName>
</protein>